<keyword evidence="5" id="KW-0436">Ligase</keyword>
<protein>
    <submittedName>
        <fullName evidence="5">E3 ubiquitin- ligase PDZRN3-like</fullName>
    </submittedName>
</protein>
<evidence type="ECO:0000256" key="2">
    <source>
        <dbReference type="ARBA" id="ARBA00022771"/>
    </source>
</evidence>
<dbReference type="InterPro" id="IPR000938">
    <property type="entry name" value="CAP-Gly_domain"/>
</dbReference>
<dbReference type="SUPFAM" id="SSF74924">
    <property type="entry name" value="Cap-Gly domain"/>
    <property type="match status" value="1"/>
</dbReference>
<dbReference type="InterPro" id="IPR036859">
    <property type="entry name" value="CAP-Gly_dom_sf"/>
</dbReference>
<dbReference type="PANTHER" id="PTHR10131">
    <property type="entry name" value="TNF RECEPTOR ASSOCIATED FACTOR"/>
    <property type="match status" value="1"/>
</dbReference>
<feature type="compositionally biased region" description="Basic and acidic residues" evidence="4">
    <location>
        <begin position="344"/>
        <end position="365"/>
    </location>
</feature>
<dbReference type="Proteomes" id="UP001152795">
    <property type="component" value="Unassembled WGS sequence"/>
</dbReference>
<dbReference type="PANTHER" id="PTHR10131:SF157">
    <property type="entry name" value="RECEPTOR-ASSOCIATED FACTOR, PUTATIVE-RELATED"/>
    <property type="match status" value="1"/>
</dbReference>
<feature type="compositionally biased region" description="Polar residues" evidence="4">
    <location>
        <begin position="366"/>
        <end position="375"/>
    </location>
</feature>
<dbReference type="PROSITE" id="PS50145">
    <property type="entry name" value="ZF_TRAF"/>
    <property type="match status" value="1"/>
</dbReference>
<evidence type="ECO:0000313" key="6">
    <source>
        <dbReference type="Proteomes" id="UP001152795"/>
    </source>
</evidence>
<dbReference type="PROSITE" id="PS50245">
    <property type="entry name" value="CAP_GLY_2"/>
    <property type="match status" value="1"/>
</dbReference>
<keyword evidence="6" id="KW-1185">Reference proteome</keyword>
<comment type="caution">
    <text evidence="5">The sequence shown here is derived from an EMBL/GenBank/DDBJ whole genome shotgun (WGS) entry which is preliminary data.</text>
</comment>
<reference evidence="5" key="1">
    <citation type="submission" date="2020-04" db="EMBL/GenBank/DDBJ databases">
        <authorList>
            <person name="Alioto T."/>
            <person name="Alioto T."/>
            <person name="Gomez Garrido J."/>
        </authorList>
    </citation>
    <scope>NUCLEOTIDE SEQUENCE</scope>
    <source>
        <strain evidence="5">A484AB</strain>
    </source>
</reference>
<dbReference type="Pfam" id="PF00097">
    <property type="entry name" value="zf-C3HC4"/>
    <property type="match status" value="1"/>
</dbReference>
<dbReference type="GO" id="GO:0043122">
    <property type="term" value="P:regulation of canonical NF-kappaB signal transduction"/>
    <property type="evidence" value="ECO:0007669"/>
    <property type="project" value="TreeGrafter"/>
</dbReference>
<dbReference type="GO" id="GO:0008270">
    <property type="term" value="F:zinc ion binding"/>
    <property type="evidence" value="ECO:0007669"/>
    <property type="project" value="UniProtKB-KW"/>
</dbReference>
<keyword evidence="1" id="KW-0479">Metal-binding</keyword>
<evidence type="ECO:0000256" key="3">
    <source>
        <dbReference type="ARBA" id="ARBA00022833"/>
    </source>
</evidence>
<name>A0A7D9LC14_PARCT</name>
<dbReference type="SUPFAM" id="SSF57850">
    <property type="entry name" value="RING/U-box"/>
    <property type="match status" value="1"/>
</dbReference>
<dbReference type="PROSITE" id="PS50089">
    <property type="entry name" value="ZF_RING_2"/>
    <property type="match status" value="1"/>
</dbReference>
<dbReference type="InterPro" id="IPR001293">
    <property type="entry name" value="Znf_TRAF"/>
</dbReference>
<keyword evidence="3" id="KW-0862">Zinc</keyword>
<keyword evidence="2" id="KW-0863">Zinc-finger</keyword>
<feature type="compositionally biased region" description="Basic and acidic residues" evidence="4">
    <location>
        <begin position="318"/>
        <end position="336"/>
    </location>
</feature>
<dbReference type="GO" id="GO:0016874">
    <property type="term" value="F:ligase activity"/>
    <property type="evidence" value="ECO:0007669"/>
    <property type="project" value="UniProtKB-KW"/>
</dbReference>
<proteinExistence type="predicted"/>
<evidence type="ECO:0000313" key="5">
    <source>
        <dbReference type="EMBL" id="CAB4031747.1"/>
    </source>
</evidence>
<evidence type="ECO:0000256" key="4">
    <source>
        <dbReference type="SAM" id="MobiDB-lite"/>
    </source>
</evidence>
<feature type="region of interest" description="Disordered" evidence="4">
    <location>
        <begin position="318"/>
        <end position="412"/>
    </location>
</feature>
<dbReference type="InterPro" id="IPR018957">
    <property type="entry name" value="Znf_C3HC4_RING-type"/>
</dbReference>
<dbReference type="SUPFAM" id="SSF49599">
    <property type="entry name" value="TRAF domain-like"/>
    <property type="match status" value="1"/>
</dbReference>
<dbReference type="Pfam" id="PF01302">
    <property type="entry name" value="CAP_GLY"/>
    <property type="match status" value="1"/>
</dbReference>
<sequence length="491" mass="55615">MATRAILEAGFDENRFESPVSENFKCSICLNVLNDPKSCRNNQHYFCFGCIGQHLENYHTCPECMEELTPETLGTPPRVLMNCIAELPIKCNYSERGCSDRVQLGRLQNHLDQCGFAPVTCSNDGCEMKINKRDRIHHETELCEFRRVQCHNCGEIGDEMVKLGEKQDQLNKSQANLEVKIDQVSTRLQNIEKNVITKVNELYLSNQHENAVVVNEIGEVKSFMNDVLLKLNSISTVVCEMQTAKKEESQQNQRKNVQDSGLQASLSIEKVECRPLSNPAQSEPQIKDDRMYDEAICPEFQTSLHIEKPRSREWIRQRRCKTADDVTSRISDHDYRYLPPPRSHSSDSIKNELPEATRSSYDHLNSRSTTSTQTRDLTHYLVDFSPASPDPSPRSERRSSPGKGSPFAPASPQHIDIGMTVLVSRNRGRLCKGIVQYVGCLPDHGNNVYVGLELHDADGKNDGVCQGQRFFTCQPNHGVFVLFENVVMAYT</sequence>
<gene>
    <name evidence="5" type="ORF">PACLA_8A011632</name>
</gene>
<accession>A0A7D9LC14</accession>
<organism evidence="5 6">
    <name type="scientific">Paramuricea clavata</name>
    <name type="common">Red gorgonian</name>
    <name type="synonym">Violescent sea-whip</name>
    <dbReference type="NCBI Taxonomy" id="317549"/>
    <lineage>
        <taxon>Eukaryota</taxon>
        <taxon>Metazoa</taxon>
        <taxon>Cnidaria</taxon>
        <taxon>Anthozoa</taxon>
        <taxon>Octocorallia</taxon>
        <taxon>Malacalcyonacea</taxon>
        <taxon>Plexauridae</taxon>
        <taxon>Paramuricea</taxon>
    </lineage>
</organism>
<evidence type="ECO:0000256" key="1">
    <source>
        <dbReference type="ARBA" id="ARBA00022723"/>
    </source>
</evidence>
<dbReference type="EMBL" id="CACRXK020017869">
    <property type="protein sequence ID" value="CAB4031747.1"/>
    <property type="molecule type" value="Genomic_DNA"/>
</dbReference>
<dbReference type="AlphaFoldDB" id="A0A7D9LC14"/>
<dbReference type="Gene3D" id="2.30.30.190">
    <property type="entry name" value="CAP Gly-rich-like domain"/>
    <property type="match status" value="1"/>
</dbReference>
<dbReference type="InterPro" id="IPR013083">
    <property type="entry name" value="Znf_RING/FYVE/PHD"/>
</dbReference>
<dbReference type="SMART" id="SM01052">
    <property type="entry name" value="CAP_GLY"/>
    <property type="match status" value="1"/>
</dbReference>
<dbReference type="InterPro" id="IPR001841">
    <property type="entry name" value="Znf_RING"/>
</dbReference>
<dbReference type="Gene3D" id="3.30.40.10">
    <property type="entry name" value="Zinc/RING finger domain, C3HC4 (zinc finger)"/>
    <property type="match status" value="2"/>
</dbReference>